<accession>A0A6J4THU2</accession>
<organism evidence="2">
    <name type="scientific">uncultured Solirubrobacterales bacterium</name>
    <dbReference type="NCBI Taxonomy" id="768556"/>
    <lineage>
        <taxon>Bacteria</taxon>
        <taxon>Bacillati</taxon>
        <taxon>Actinomycetota</taxon>
        <taxon>Thermoleophilia</taxon>
        <taxon>Solirubrobacterales</taxon>
        <taxon>environmental samples</taxon>
    </lineage>
</organism>
<feature type="non-terminal residue" evidence="2">
    <location>
        <position position="1"/>
    </location>
</feature>
<proteinExistence type="predicted"/>
<gene>
    <name evidence="2" type="ORF">AVDCRST_MAG45-2623</name>
</gene>
<reference evidence="2" key="1">
    <citation type="submission" date="2020-02" db="EMBL/GenBank/DDBJ databases">
        <authorList>
            <person name="Meier V. D."/>
        </authorList>
    </citation>
    <scope>NUCLEOTIDE SEQUENCE</scope>
    <source>
        <strain evidence="2">AVDCRST_MAG45</strain>
    </source>
</reference>
<evidence type="ECO:0000313" key="2">
    <source>
        <dbReference type="EMBL" id="CAA9523018.1"/>
    </source>
</evidence>
<dbReference type="AlphaFoldDB" id="A0A6J4THU2"/>
<feature type="non-terminal residue" evidence="2">
    <location>
        <position position="25"/>
    </location>
</feature>
<protein>
    <submittedName>
        <fullName evidence="2">Uncharacterized protein</fullName>
    </submittedName>
</protein>
<name>A0A6J4THU2_9ACTN</name>
<dbReference type="EMBL" id="CADCVU010000225">
    <property type="protein sequence ID" value="CAA9523018.1"/>
    <property type="molecule type" value="Genomic_DNA"/>
</dbReference>
<sequence length="25" mass="2819">APAPIEHLRRRARSHRAAPGQCLRV</sequence>
<feature type="region of interest" description="Disordered" evidence="1">
    <location>
        <begin position="1"/>
        <end position="25"/>
    </location>
</feature>
<evidence type="ECO:0000256" key="1">
    <source>
        <dbReference type="SAM" id="MobiDB-lite"/>
    </source>
</evidence>